<evidence type="ECO:0000259" key="1">
    <source>
        <dbReference type="Pfam" id="PF00931"/>
    </source>
</evidence>
<feature type="domain" description="NB-ARC" evidence="1">
    <location>
        <begin position="86"/>
        <end position="168"/>
    </location>
</feature>
<dbReference type="AlphaFoldDB" id="A0A8S0SCE3"/>
<dbReference type="EMBL" id="CACTIH010004221">
    <property type="protein sequence ID" value="CAA2990203.1"/>
    <property type="molecule type" value="Genomic_DNA"/>
</dbReference>
<name>A0A8S0SCE3_OLEEU</name>
<dbReference type="SUPFAM" id="SSF52540">
    <property type="entry name" value="P-loop containing nucleoside triphosphate hydrolases"/>
    <property type="match status" value="1"/>
</dbReference>
<evidence type="ECO:0000313" key="3">
    <source>
        <dbReference type="Proteomes" id="UP000594638"/>
    </source>
</evidence>
<keyword evidence="3" id="KW-1185">Reference proteome</keyword>
<reference evidence="2 3" key="1">
    <citation type="submission" date="2019-12" db="EMBL/GenBank/DDBJ databases">
        <authorList>
            <person name="Alioto T."/>
            <person name="Alioto T."/>
            <person name="Gomez Garrido J."/>
        </authorList>
    </citation>
    <scope>NUCLEOTIDE SEQUENCE [LARGE SCALE GENOMIC DNA]</scope>
</reference>
<evidence type="ECO:0000313" key="2">
    <source>
        <dbReference type="EMBL" id="CAA2990203.1"/>
    </source>
</evidence>
<dbReference type="Gramene" id="OE9A045799T1">
    <property type="protein sequence ID" value="OE9A045799C1"/>
    <property type="gene ID" value="OE9A045799"/>
</dbReference>
<dbReference type="PANTHER" id="PTHR19338:SF60">
    <property type="entry name" value="NB-ARC DOMAIN-CONTAINING PROTEIN"/>
    <property type="match status" value="1"/>
</dbReference>
<dbReference type="InterPro" id="IPR002182">
    <property type="entry name" value="NB-ARC"/>
</dbReference>
<sequence length="171" mass="19646">MATIGIAMEEEDCEEGFQERQIKDQAFCVNFEIVADEIDFIKTKAAKFKESWDSTDLHQIQRTSVPTCPSRIASMGKNDMVGFHEDLMEIMDRLTRNEASLQIIEVSGMGGIGKTTLARNVYNHRLIEYHFQTPAWVSISQEYREREVLLGLLDSMKELNAEMHQHNSTEE</sequence>
<dbReference type="GO" id="GO:0043531">
    <property type="term" value="F:ADP binding"/>
    <property type="evidence" value="ECO:0007669"/>
    <property type="project" value="InterPro"/>
</dbReference>
<comment type="caution">
    <text evidence="2">The sequence shown here is derived from an EMBL/GenBank/DDBJ whole genome shotgun (WGS) entry which is preliminary data.</text>
</comment>
<dbReference type="Proteomes" id="UP000594638">
    <property type="component" value="Unassembled WGS sequence"/>
</dbReference>
<proteinExistence type="predicted"/>
<dbReference type="OrthoDB" id="2975936at2759"/>
<dbReference type="PANTHER" id="PTHR19338">
    <property type="entry name" value="TRANSLOCASE OF INNER MITOCHONDRIAL MEMBRANE 13 HOMOLOG"/>
    <property type="match status" value="1"/>
</dbReference>
<dbReference type="Gene3D" id="3.40.50.300">
    <property type="entry name" value="P-loop containing nucleotide triphosphate hydrolases"/>
    <property type="match status" value="1"/>
</dbReference>
<accession>A0A8S0SCE3</accession>
<gene>
    <name evidence="2" type="ORF">OLEA9_A045799</name>
</gene>
<protein>
    <submittedName>
        <fullName evidence="2">Late blight resistance homolog R1B-14 isoform X4</fullName>
    </submittedName>
</protein>
<dbReference type="InterPro" id="IPR027417">
    <property type="entry name" value="P-loop_NTPase"/>
</dbReference>
<dbReference type="Pfam" id="PF00931">
    <property type="entry name" value="NB-ARC"/>
    <property type="match status" value="1"/>
</dbReference>
<organism evidence="2 3">
    <name type="scientific">Olea europaea subsp. europaea</name>
    <dbReference type="NCBI Taxonomy" id="158383"/>
    <lineage>
        <taxon>Eukaryota</taxon>
        <taxon>Viridiplantae</taxon>
        <taxon>Streptophyta</taxon>
        <taxon>Embryophyta</taxon>
        <taxon>Tracheophyta</taxon>
        <taxon>Spermatophyta</taxon>
        <taxon>Magnoliopsida</taxon>
        <taxon>eudicotyledons</taxon>
        <taxon>Gunneridae</taxon>
        <taxon>Pentapetalae</taxon>
        <taxon>asterids</taxon>
        <taxon>lamiids</taxon>
        <taxon>Lamiales</taxon>
        <taxon>Oleaceae</taxon>
        <taxon>Oleeae</taxon>
        <taxon>Olea</taxon>
    </lineage>
</organism>